<organism evidence="13 14">
    <name type="scientific">Asticcacaulis aquaticus</name>
    <dbReference type="NCBI Taxonomy" id="2984212"/>
    <lineage>
        <taxon>Bacteria</taxon>
        <taxon>Pseudomonadati</taxon>
        <taxon>Pseudomonadota</taxon>
        <taxon>Alphaproteobacteria</taxon>
        <taxon>Caulobacterales</taxon>
        <taxon>Caulobacteraceae</taxon>
        <taxon>Asticcacaulis</taxon>
    </lineage>
</organism>
<dbReference type="EMBL" id="JAQQKX010000008">
    <property type="protein sequence ID" value="MDC7683763.1"/>
    <property type="molecule type" value="Genomic_DNA"/>
</dbReference>
<dbReference type="PANTHER" id="PTHR47234">
    <property type="match status" value="1"/>
</dbReference>
<keyword evidence="10" id="KW-0732">Signal</keyword>
<feature type="signal peptide" evidence="10">
    <location>
        <begin position="1"/>
        <end position="22"/>
    </location>
</feature>
<name>A0ABT5HUM5_9CAUL</name>
<keyword evidence="14" id="KW-1185">Reference proteome</keyword>
<comment type="caution">
    <text evidence="13">The sequence shown here is derived from an EMBL/GenBank/DDBJ whole genome shotgun (WGS) entry which is preliminary data.</text>
</comment>
<dbReference type="InterPro" id="IPR036942">
    <property type="entry name" value="Beta-barrel_TonB_sf"/>
</dbReference>
<evidence type="ECO:0000256" key="1">
    <source>
        <dbReference type="ARBA" id="ARBA00004571"/>
    </source>
</evidence>
<keyword evidence="6 8" id="KW-0472">Membrane</keyword>
<dbReference type="PANTHER" id="PTHR47234:SF3">
    <property type="entry name" value="SECRETIN_TONB SHORT N-TERMINAL DOMAIN-CONTAINING PROTEIN"/>
    <property type="match status" value="1"/>
</dbReference>
<dbReference type="InterPro" id="IPR000531">
    <property type="entry name" value="Beta-barrel_TonB"/>
</dbReference>
<keyword evidence="7 8" id="KW-0998">Cell outer membrane</keyword>
<evidence type="ECO:0000256" key="10">
    <source>
        <dbReference type="SAM" id="SignalP"/>
    </source>
</evidence>
<proteinExistence type="inferred from homology"/>
<accession>A0ABT5HUM5</accession>
<sequence length="860" mass="92386">MSVNLKYSVSVLSLLLAGAAHAADAPAPAPVAADDADIQTVVVTGVRGGVPRTVADSPAPIDVISAEKLDYTGNAEFGEALTKILPSFNFGSTHAGVNSIVRPVTNRSLGPAYTLVLVNGKRRHNGSIITNGGGDSSGVNPVDLDLIPTSGISRIEVLKDSAAAQYGTDAVAGVINIQLDRRSEGVVGSVTYGELFDGGGDLGNWKADLHAGYKLGDNGGFLHLSADARKRGGAWWNPQATDINLYSLPTGRTVAQVAATSGLSEAQVNANIAAANTRNAQWNRDGAHNGNPEIEAWNVGYNSEVPLDNGLILYSFGTYGERDTAIGNNFRRPNSTANFTALFLDGYYPLNNTHEYDVQVVAGARGQWSGWDWDYSGSFGKNRNHQFSELTIKPSLGPTSPTYWPDLATFQFTQWTHNLDLTRGFDWGLAEPVQVSAGLEYRIDRFQTFAGAELAWRADAYIIKKGDQQYDWNVGLAASPVVQAAVVLSPSDQADITRKVSAGYVDLALQPTDKWYVGLALRGEHFNDTGDSPIGLKVNSRYDFNDKFALRGTLGTGFRAPSLTQIAYAQTDGRTALVFNPNTGQTELQPNVAKLVTASSTVGKLLGAKPLKAEKSWNAGLGFVWRPLDSLNITADAFYINITDRVVRTGRLSGTQVSAILAANNLSEIQAVEYFVNAVDTDTAGLDLVIDYRKSLGTWGRLNLNAAFNYSETNITRIIDTPKELKDASGKSILGAGFYFFGGDKVGELEELLPHAKLTLNGAWTVGKFATNLTVSHYGQYVQRQAAGDDRAFGAKTITDLDVGYVVTDKVRVSIGATNIFDVRPELNGPGSPQTGQGYYGPSPFNPNGGYYYTRLSYAF</sequence>
<evidence type="ECO:0000259" key="11">
    <source>
        <dbReference type="Pfam" id="PF00593"/>
    </source>
</evidence>
<dbReference type="Pfam" id="PF00593">
    <property type="entry name" value="TonB_dep_Rec_b-barrel"/>
    <property type="match status" value="1"/>
</dbReference>
<dbReference type="InterPro" id="IPR039426">
    <property type="entry name" value="TonB-dep_rcpt-like"/>
</dbReference>
<dbReference type="RefSeq" id="WP_272748227.1">
    <property type="nucleotide sequence ID" value="NZ_JAQQKX010000008.1"/>
</dbReference>
<dbReference type="SUPFAM" id="SSF56935">
    <property type="entry name" value="Porins"/>
    <property type="match status" value="1"/>
</dbReference>
<comment type="similarity">
    <text evidence="8 9">Belongs to the TonB-dependent receptor family.</text>
</comment>
<feature type="domain" description="TonB-dependent receptor-like beta-barrel" evidence="11">
    <location>
        <begin position="381"/>
        <end position="820"/>
    </location>
</feature>
<evidence type="ECO:0000256" key="4">
    <source>
        <dbReference type="ARBA" id="ARBA00022692"/>
    </source>
</evidence>
<keyword evidence="4 8" id="KW-0812">Transmembrane</keyword>
<keyword evidence="5 9" id="KW-0798">TonB box</keyword>
<evidence type="ECO:0000256" key="3">
    <source>
        <dbReference type="ARBA" id="ARBA00022452"/>
    </source>
</evidence>
<dbReference type="Proteomes" id="UP001214854">
    <property type="component" value="Unassembled WGS sequence"/>
</dbReference>
<protein>
    <submittedName>
        <fullName evidence="13">TonB-dependent receptor</fullName>
    </submittedName>
</protein>
<evidence type="ECO:0000313" key="14">
    <source>
        <dbReference type="Proteomes" id="UP001214854"/>
    </source>
</evidence>
<evidence type="ECO:0000256" key="2">
    <source>
        <dbReference type="ARBA" id="ARBA00022448"/>
    </source>
</evidence>
<dbReference type="Gene3D" id="2.40.170.20">
    <property type="entry name" value="TonB-dependent receptor, beta-barrel domain"/>
    <property type="match status" value="1"/>
</dbReference>
<dbReference type="InterPro" id="IPR012910">
    <property type="entry name" value="Plug_dom"/>
</dbReference>
<evidence type="ECO:0000256" key="7">
    <source>
        <dbReference type="ARBA" id="ARBA00023237"/>
    </source>
</evidence>
<evidence type="ECO:0000256" key="9">
    <source>
        <dbReference type="RuleBase" id="RU003357"/>
    </source>
</evidence>
<comment type="subcellular location">
    <subcellularLocation>
        <location evidence="1 8">Cell outer membrane</location>
        <topology evidence="1 8">Multi-pass membrane protein</topology>
    </subcellularLocation>
</comment>
<dbReference type="Pfam" id="PF07715">
    <property type="entry name" value="Plug"/>
    <property type="match status" value="1"/>
</dbReference>
<keyword evidence="13" id="KW-0675">Receptor</keyword>
<gene>
    <name evidence="13" type="ORF">PQU92_10780</name>
</gene>
<dbReference type="Gene3D" id="2.170.130.10">
    <property type="entry name" value="TonB-dependent receptor, plug domain"/>
    <property type="match status" value="1"/>
</dbReference>
<evidence type="ECO:0000256" key="6">
    <source>
        <dbReference type="ARBA" id="ARBA00023136"/>
    </source>
</evidence>
<evidence type="ECO:0000259" key="12">
    <source>
        <dbReference type="Pfam" id="PF07715"/>
    </source>
</evidence>
<feature type="domain" description="TonB-dependent receptor plug" evidence="12">
    <location>
        <begin position="54"/>
        <end position="174"/>
    </location>
</feature>
<evidence type="ECO:0000256" key="5">
    <source>
        <dbReference type="ARBA" id="ARBA00023077"/>
    </source>
</evidence>
<keyword evidence="2 8" id="KW-0813">Transport</keyword>
<evidence type="ECO:0000256" key="8">
    <source>
        <dbReference type="PROSITE-ProRule" id="PRU01360"/>
    </source>
</evidence>
<evidence type="ECO:0000313" key="13">
    <source>
        <dbReference type="EMBL" id="MDC7683763.1"/>
    </source>
</evidence>
<keyword evidence="3 8" id="KW-1134">Transmembrane beta strand</keyword>
<dbReference type="PROSITE" id="PS52016">
    <property type="entry name" value="TONB_DEPENDENT_REC_3"/>
    <property type="match status" value="1"/>
</dbReference>
<feature type="chain" id="PRO_5045289009" evidence="10">
    <location>
        <begin position="23"/>
        <end position="860"/>
    </location>
</feature>
<dbReference type="InterPro" id="IPR037066">
    <property type="entry name" value="Plug_dom_sf"/>
</dbReference>
<reference evidence="13 14" key="1">
    <citation type="submission" date="2023-01" db="EMBL/GenBank/DDBJ databases">
        <title>Novel species of the genus Asticcacaulis isolated from rivers.</title>
        <authorList>
            <person name="Lu H."/>
        </authorList>
    </citation>
    <scope>NUCLEOTIDE SEQUENCE [LARGE SCALE GENOMIC DNA]</scope>
    <source>
        <strain evidence="13 14">BYS171W</strain>
    </source>
</reference>